<dbReference type="InterPro" id="IPR000432">
    <property type="entry name" value="DNA_mismatch_repair_MutS_C"/>
</dbReference>
<dbReference type="Pfam" id="PF00488">
    <property type="entry name" value="MutS_V"/>
    <property type="match status" value="1"/>
</dbReference>
<feature type="domain" description="DNA mismatch repair proteins mutS family" evidence="8">
    <location>
        <begin position="679"/>
        <end position="869"/>
    </location>
</feature>
<dbReference type="SUPFAM" id="SSF48334">
    <property type="entry name" value="DNA repair protein MutS, domain III"/>
    <property type="match status" value="1"/>
</dbReference>
<keyword evidence="4" id="KW-0067">ATP-binding</keyword>
<keyword evidence="6" id="KW-0234">DNA repair</keyword>
<evidence type="ECO:0000256" key="3">
    <source>
        <dbReference type="ARBA" id="ARBA00022763"/>
    </source>
</evidence>
<evidence type="ECO:0000259" key="8">
    <source>
        <dbReference type="SMART" id="SM00534"/>
    </source>
</evidence>
<dbReference type="GO" id="GO:0005524">
    <property type="term" value="F:ATP binding"/>
    <property type="evidence" value="ECO:0007669"/>
    <property type="project" value="UniProtKB-KW"/>
</dbReference>
<dbReference type="SMART" id="SM00534">
    <property type="entry name" value="MUTSac"/>
    <property type="match status" value="1"/>
</dbReference>
<dbReference type="GO" id="GO:0030983">
    <property type="term" value="F:mismatched DNA binding"/>
    <property type="evidence" value="ECO:0007669"/>
    <property type="project" value="InterPro"/>
</dbReference>
<evidence type="ECO:0000313" key="9">
    <source>
        <dbReference type="EMBL" id="QFG74297.1"/>
    </source>
</evidence>
<evidence type="ECO:0000256" key="4">
    <source>
        <dbReference type="ARBA" id="ARBA00022840"/>
    </source>
</evidence>
<evidence type="ECO:0000256" key="5">
    <source>
        <dbReference type="ARBA" id="ARBA00023125"/>
    </source>
</evidence>
<dbReference type="SUPFAM" id="SSF55271">
    <property type="entry name" value="DNA repair protein MutS, domain I"/>
    <property type="match status" value="1"/>
</dbReference>
<dbReference type="PANTHER" id="PTHR11361:SF34">
    <property type="entry name" value="DNA MISMATCH REPAIR PROTEIN MSH1, MITOCHONDRIAL"/>
    <property type="match status" value="1"/>
</dbReference>
<feature type="domain" description="DNA mismatch repair protein MutS core" evidence="7">
    <location>
        <begin position="324"/>
        <end position="662"/>
    </location>
</feature>
<dbReference type="InterPro" id="IPR036187">
    <property type="entry name" value="DNA_mismatch_repair_MutS_sf"/>
</dbReference>
<dbReference type="Gene3D" id="3.40.1170.10">
    <property type="entry name" value="DNA repair protein MutS, domain I"/>
    <property type="match status" value="1"/>
</dbReference>
<proteinExistence type="inferred from homology"/>
<dbReference type="GO" id="GO:0006298">
    <property type="term" value="P:mismatch repair"/>
    <property type="evidence" value="ECO:0007669"/>
    <property type="project" value="InterPro"/>
</dbReference>
<dbReference type="PIRSF" id="PIRSF037677">
    <property type="entry name" value="DNA_mis_repair_Msh6"/>
    <property type="match status" value="1"/>
</dbReference>
<dbReference type="Gene3D" id="1.10.1420.10">
    <property type="match status" value="1"/>
</dbReference>
<organism evidence="9">
    <name type="scientific">Megaviridae environmental sample</name>
    <dbReference type="NCBI Taxonomy" id="1737588"/>
    <lineage>
        <taxon>Viruses</taxon>
        <taxon>Varidnaviria</taxon>
        <taxon>Bamfordvirae</taxon>
        <taxon>Nucleocytoviricota</taxon>
        <taxon>Megaviricetes</taxon>
        <taxon>Imitervirales</taxon>
        <taxon>Mimiviridae</taxon>
        <taxon>environmental samples</taxon>
    </lineage>
</organism>
<evidence type="ECO:0000256" key="1">
    <source>
        <dbReference type="ARBA" id="ARBA00006271"/>
    </source>
</evidence>
<reference evidence="9" key="1">
    <citation type="journal article" date="2019" name="Philos. Trans. R. Soc. Lond., B, Biol. Sci.">
        <title>Targeted metagenomic recovery of four divergent viruses reveals shared and distinctive characteristics of giant viruses of marine eukaryotes.</title>
        <authorList>
            <person name="Needham D.M."/>
            <person name="Poirier C."/>
            <person name="Hehenberger E."/>
            <person name="Jimenez V."/>
            <person name="Swalwell J.E."/>
            <person name="Santoro A.E."/>
            <person name="Worden A.Z."/>
        </authorList>
    </citation>
    <scope>NUCLEOTIDE SEQUENCE</scope>
    <source>
        <strain evidence="9">MPacV-611</strain>
    </source>
</reference>
<dbReference type="Pfam" id="PF05192">
    <property type="entry name" value="MutS_III"/>
    <property type="match status" value="1"/>
</dbReference>
<name>A0A5J6VJM4_9VIRU</name>
<dbReference type="SUPFAM" id="SSF52540">
    <property type="entry name" value="P-loop containing nucleoside triphosphate hydrolases"/>
    <property type="match status" value="1"/>
</dbReference>
<dbReference type="Pfam" id="PF01624">
    <property type="entry name" value="MutS_I"/>
    <property type="match status" value="1"/>
</dbReference>
<comment type="similarity">
    <text evidence="1">Belongs to the DNA mismatch repair MutS family.</text>
</comment>
<dbReference type="EMBL" id="MN448285">
    <property type="protein sequence ID" value="QFG74297.1"/>
    <property type="molecule type" value="Genomic_DNA"/>
</dbReference>
<dbReference type="InterPro" id="IPR003615">
    <property type="entry name" value="HNH_nuc"/>
</dbReference>
<dbReference type="InterPro" id="IPR027417">
    <property type="entry name" value="P-loop_NTPase"/>
</dbReference>
<sequence length="1018" mass="118463">MIKKEYTGEILSSEYFDIHTHYKNIYGENVVVLIQIGSFHECYATDTLGVTNIQQLAENLGVIVTKKNKKKELDKTNSYMIGYPIYKIYDFIESLINLNYTVIVIDQVSEPPKPKRKITGIYSPATFVEKSLSRNKNTNLVCIILDSVKNNNSKYLLSIGLASYDLTTGKGYVYETVSKLNDELFALDDAIRFLENNPSEEIIFHCTRKTNKILQNEKIADMKLDNIKAYLNITKNIFSLHNFEMLSSPNYQLKLLSKIYSSNFIDDNDLIYYNLARLALCGLLAYTEEHQKCLLNNLQNPVFFSNSNKLFLGNRALEQLNVINNENSLFSIVDFTKNIIGKRFLKDSLINPITDTIELNKRYKQIDIFKTNDINTVISSDLKKIYDLHKLIRRIELKKISPCEFYNLYGSLKSIDNIFDSCIKNIIDIHPEYITDIKEFLIYTENLFDLDYIINVNFINYKEEEYNFFKEKYKDLDEICETIKLSNNFFEYLCKELEKYVEDKKFMKKDKSYIHLKQNDRDGHYLLISSRRCKLLKEKLQKIKEISIGNKIIKYTDLTFINLNNNVKIQCDTMKNISSNVFEIKQQLASKIKFTFYEEMDYIKNNFLKNIQSIIQLIGYIDFINSGAIGSEKLGYFKPNINEYENSFLEAEELRHPIVETINENTIYQPHNISLGKDKFGILLFGINSSGKSTLMKSIGLCVILAQIGYYVPAKSFTYKPYTNLFTRIIGNDDMFKGLSSFMIEMLELIAILKRNNNSTLVLGDEICRGTEEKSANIIVAYMLEKLANSKTSFISATHLHQICDLECVKNLSKIKIMHLKVDYDNTNDTLIYNRELSSGQGNKYYGVLVAKYLMKDDNFNIRTKQIENEFDNINVKKSNYNSNIWMIECHICKNKKNLETHHINFQKDCNENIVIDKPHIKKNKAHNLVILCSKCHDKVDRNEIVINGWKDTSNGILLDYTSSKKKNKKKFTELDINIIKSYINKKLTLVQTKNILENKNNIKISTNLISKIWNNKY</sequence>
<dbReference type="InterPro" id="IPR036678">
    <property type="entry name" value="MutS_con_dom_sf"/>
</dbReference>
<dbReference type="SUPFAM" id="SSF53150">
    <property type="entry name" value="DNA repair protein MutS, domain II"/>
    <property type="match status" value="1"/>
</dbReference>
<dbReference type="PANTHER" id="PTHR11361">
    <property type="entry name" value="DNA MISMATCH REPAIR PROTEIN MUTS FAMILY MEMBER"/>
    <property type="match status" value="1"/>
</dbReference>
<keyword evidence="3" id="KW-0227">DNA damage</keyword>
<keyword evidence="5" id="KW-0238">DNA-binding</keyword>
<dbReference type="InterPro" id="IPR007696">
    <property type="entry name" value="DNA_mismatch_repair_MutS_core"/>
</dbReference>
<accession>A0A5J6VJM4</accession>
<dbReference type="InterPro" id="IPR017261">
    <property type="entry name" value="DNA_mismatch_repair_MutS/MSH"/>
</dbReference>
<evidence type="ECO:0000259" key="7">
    <source>
        <dbReference type="SMART" id="SM00533"/>
    </source>
</evidence>
<dbReference type="InterPro" id="IPR016151">
    <property type="entry name" value="DNA_mismatch_repair_MutS_N"/>
</dbReference>
<dbReference type="InterPro" id="IPR045076">
    <property type="entry name" value="MutS"/>
</dbReference>
<dbReference type="Gene3D" id="3.40.50.300">
    <property type="entry name" value="P-loop containing nucleotide triphosphate hydrolases"/>
    <property type="match status" value="1"/>
</dbReference>
<evidence type="ECO:0000256" key="2">
    <source>
        <dbReference type="ARBA" id="ARBA00022741"/>
    </source>
</evidence>
<dbReference type="InterPro" id="IPR007695">
    <property type="entry name" value="DNA_mismatch_repair_MutS-lik_N"/>
</dbReference>
<protein>
    <submittedName>
        <fullName evidence="9">MutS domain V-like protein</fullName>
    </submittedName>
</protein>
<evidence type="ECO:0000256" key="6">
    <source>
        <dbReference type="ARBA" id="ARBA00023204"/>
    </source>
</evidence>
<dbReference type="GO" id="GO:0140664">
    <property type="term" value="F:ATP-dependent DNA damage sensor activity"/>
    <property type="evidence" value="ECO:0007669"/>
    <property type="project" value="InterPro"/>
</dbReference>
<dbReference type="SMART" id="SM00533">
    <property type="entry name" value="MUTSd"/>
    <property type="match status" value="1"/>
</dbReference>
<keyword evidence="2" id="KW-0547">Nucleotide-binding</keyword>
<dbReference type="CDD" id="cd00085">
    <property type="entry name" value="HNHc"/>
    <property type="match status" value="1"/>
</dbReference>